<dbReference type="PANTHER" id="PTHR11014:SF63">
    <property type="entry name" value="METALLOPEPTIDASE, PUTATIVE (AFU_ORTHOLOGUE AFUA_6G09600)-RELATED"/>
    <property type="match status" value="1"/>
</dbReference>
<dbReference type="Proteomes" id="UP000437709">
    <property type="component" value="Unassembled WGS sequence"/>
</dbReference>
<organism evidence="3 4">
    <name type="scientific">Georgenia subflava</name>
    <dbReference type="NCBI Taxonomy" id="1622177"/>
    <lineage>
        <taxon>Bacteria</taxon>
        <taxon>Bacillati</taxon>
        <taxon>Actinomycetota</taxon>
        <taxon>Actinomycetes</taxon>
        <taxon>Micrococcales</taxon>
        <taxon>Bogoriellaceae</taxon>
        <taxon>Georgenia</taxon>
    </lineage>
</organism>
<dbReference type="PANTHER" id="PTHR11014">
    <property type="entry name" value="PEPTIDASE M20 FAMILY MEMBER"/>
    <property type="match status" value="1"/>
</dbReference>
<dbReference type="SUPFAM" id="SSF55031">
    <property type="entry name" value="Bacterial exopeptidase dimerisation domain"/>
    <property type="match status" value="1"/>
</dbReference>
<dbReference type="InterPro" id="IPR017439">
    <property type="entry name" value="Amidohydrolase"/>
</dbReference>
<dbReference type="Gene3D" id="3.30.70.360">
    <property type="match status" value="1"/>
</dbReference>
<keyword evidence="3" id="KW-0378">Hydrolase</keyword>
<accession>A0A6N7EL26</accession>
<comment type="cofactor">
    <cofactor evidence="1">
        <name>Mn(2+)</name>
        <dbReference type="ChEBI" id="CHEBI:29035"/>
    </cofactor>
    <text evidence="1">The Mn(2+) ion enhances activity.</text>
</comment>
<keyword evidence="4" id="KW-1185">Reference proteome</keyword>
<dbReference type="OrthoDB" id="9777385at2"/>
<dbReference type="Gene3D" id="3.40.630.10">
    <property type="entry name" value="Zn peptidases"/>
    <property type="match status" value="1"/>
</dbReference>
<keyword evidence="1" id="KW-0464">Manganese</keyword>
<protein>
    <submittedName>
        <fullName evidence="3">Amidohydrolase</fullName>
    </submittedName>
</protein>
<dbReference type="GO" id="GO:0046872">
    <property type="term" value="F:metal ion binding"/>
    <property type="evidence" value="ECO:0007669"/>
    <property type="project" value="UniProtKB-KW"/>
</dbReference>
<proteinExistence type="predicted"/>
<reference evidence="3 4" key="1">
    <citation type="submission" date="2019-10" db="EMBL/GenBank/DDBJ databases">
        <title>Georgenia wutianyii sp. nov. and Georgenia yuyongxinii sp. nov. isolated from plateau pika (Ochotona curzoniae) in the Qinghai-Tibet plateau of China.</title>
        <authorList>
            <person name="Tian Z."/>
        </authorList>
    </citation>
    <scope>NUCLEOTIDE SEQUENCE [LARGE SCALE GENOMIC DNA]</scope>
    <source>
        <strain evidence="3 4">JCM 19765</strain>
    </source>
</reference>
<dbReference type="NCBIfam" id="TIGR01891">
    <property type="entry name" value="amidohydrolases"/>
    <property type="match status" value="1"/>
</dbReference>
<evidence type="ECO:0000313" key="4">
    <source>
        <dbReference type="Proteomes" id="UP000437709"/>
    </source>
</evidence>
<dbReference type="EMBL" id="WHPC01000039">
    <property type="protein sequence ID" value="MPV37527.1"/>
    <property type="molecule type" value="Genomic_DNA"/>
</dbReference>
<dbReference type="InterPro" id="IPR011650">
    <property type="entry name" value="Peptidase_M20_dimer"/>
</dbReference>
<dbReference type="InterPro" id="IPR036264">
    <property type="entry name" value="Bact_exopeptidase_dim_dom"/>
</dbReference>
<dbReference type="Pfam" id="PF01546">
    <property type="entry name" value="Peptidase_M20"/>
    <property type="match status" value="1"/>
</dbReference>
<evidence type="ECO:0000256" key="1">
    <source>
        <dbReference type="PIRSR" id="PIRSR005962-1"/>
    </source>
</evidence>
<dbReference type="Pfam" id="PF07687">
    <property type="entry name" value="M20_dimer"/>
    <property type="match status" value="1"/>
</dbReference>
<dbReference type="AlphaFoldDB" id="A0A6N7EL26"/>
<feature type="binding site" evidence="1">
    <location>
        <position position="152"/>
    </location>
    <ligand>
        <name>Mn(2+)</name>
        <dbReference type="ChEBI" id="CHEBI:29035"/>
        <label>2</label>
    </ligand>
</feature>
<dbReference type="GO" id="GO:0016787">
    <property type="term" value="F:hydrolase activity"/>
    <property type="evidence" value="ECO:0007669"/>
    <property type="project" value="UniProtKB-KW"/>
</dbReference>
<sequence length="420" mass="44094">MDGRSAVEAVLAGEPEMRAWQEDLYRDLHAHPELGHQETRTAGVAAEELRRHGLTVHEGVGGTGVVGVLSNGPGRVVLMRADMDGLPVKEATGLPYASEATTTDAAGKEVPLMHACGHDVHVASLLGAVRLLAGAQEAWSGTFVALLQPAEELANGASRMVDAGLDTLLPTPDVAFAQHVLAYPAGTVGTHEGPFLSLAESVRVTVFGRGSHGSMPHLAVDPAVLAAMIVVRLQSVVSREIAPGEFAVLTVGRMVVGAKSNIIDDHAVLELNLRAYSEEVRDQMLSAVERIVRAECAASGSPREPELESYDRYPLTSNDPAVTARVGKAFASYFGDSATDFGRQTASEDFSTVPDALGVPYTYWGIGGIDPELYRSAAERGTVTQDVPGNHSPGFAPVVQPTLRTGTAAVVVAALAWLAG</sequence>
<feature type="binding site" evidence="1">
    <location>
        <position position="116"/>
    </location>
    <ligand>
        <name>Mn(2+)</name>
        <dbReference type="ChEBI" id="CHEBI:29035"/>
        <label>2</label>
    </ligand>
</feature>
<comment type="caution">
    <text evidence="3">The sequence shown here is derived from an EMBL/GenBank/DDBJ whole genome shotgun (WGS) entry which is preliminary data.</text>
</comment>
<feature type="domain" description="Peptidase M20 dimerisation" evidence="2">
    <location>
        <begin position="201"/>
        <end position="296"/>
    </location>
</feature>
<feature type="binding site" evidence="1">
    <location>
        <position position="118"/>
    </location>
    <ligand>
        <name>Mn(2+)</name>
        <dbReference type="ChEBI" id="CHEBI:29035"/>
        <label>2</label>
    </ligand>
</feature>
<name>A0A6N7EL26_9MICO</name>
<keyword evidence="1" id="KW-0479">Metal-binding</keyword>
<dbReference type="PIRSF" id="PIRSF005962">
    <property type="entry name" value="Pept_M20D_amidohydro"/>
    <property type="match status" value="1"/>
</dbReference>
<evidence type="ECO:0000313" key="3">
    <source>
        <dbReference type="EMBL" id="MPV37527.1"/>
    </source>
</evidence>
<dbReference type="InterPro" id="IPR002933">
    <property type="entry name" value="Peptidase_M20"/>
</dbReference>
<feature type="binding site" evidence="1">
    <location>
        <position position="179"/>
    </location>
    <ligand>
        <name>Mn(2+)</name>
        <dbReference type="ChEBI" id="CHEBI:29035"/>
        <label>2</label>
    </ligand>
</feature>
<evidence type="ECO:0000259" key="2">
    <source>
        <dbReference type="Pfam" id="PF07687"/>
    </source>
</evidence>
<dbReference type="SUPFAM" id="SSF53187">
    <property type="entry name" value="Zn-dependent exopeptidases"/>
    <property type="match status" value="1"/>
</dbReference>
<gene>
    <name evidence="3" type="ORF">GB881_10845</name>
</gene>